<gene>
    <name evidence="9" type="ORF">CR088_29580</name>
</gene>
<evidence type="ECO:0000256" key="7">
    <source>
        <dbReference type="ARBA" id="ARBA00023237"/>
    </source>
</evidence>
<feature type="non-terminal residue" evidence="9">
    <location>
        <position position="252"/>
    </location>
</feature>
<evidence type="ECO:0000256" key="5">
    <source>
        <dbReference type="ARBA" id="ARBA00022729"/>
    </source>
</evidence>
<keyword evidence="3 8" id="KW-0813">Transport</keyword>
<evidence type="ECO:0000256" key="6">
    <source>
        <dbReference type="ARBA" id="ARBA00023136"/>
    </source>
</evidence>
<dbReference type="Proteomes" id="UP000221568">
    <property type="component" value="Unassembled WGS sequence"/>
</dbReference>
<organism evidence="9 10">
    <name type="scientific">Salmonella dublin</name>
    <dbReference type="NCBI Taxonomy" id="98360"/>
    <lineage>
        <taxon>Bacteria</taxon>
        <taxon>Pseudomonadati</taxon>
        <taxon>Pseudomonadota</taxon>
        <taxon>Gammaproteobacteria</taxon>
        <taxon>Enterobacterales</taxon>
        <taxon>Enterobacteriaceae</taxon>
        <taxon>Salmonella</taxon>
    </lineage>
</organism>
<dbReference type="GO" id="GO:0015473">
    <property type="term" value="F:fimbrial usher porin activity"/>
    <property type="evidence" value="ECO:0007669"/>
    <property type="project" value="InterPro"/>
</dbReference>
<evidence type="ECO:0000256" key="1">
    <source>
        <dbReference type="ARBA" id="ARBA00004571"/>
    </source>
</evidence>
<comment type="subcellular location">
    <subcellularLocation>
        <location evidence="1 8">Cell outer membrane</location>
        <topology evidence="1 8">Multi-pass membrane protein</topology>
    </subcellularLocation>
</comment>
<dbReference type="InterPro" id="IPR000015">
    <property type="entry name" value="Fimb_usher"/>
</dbReference>
<dbReference type="FunFam" id="2.60.40.3110:FF:000001">
    <property type="entry name" value="Putative fimbrial outer membrane usher"/>
    <property type="match status" value="1"/>
</dbReference>
<dbReference type="GO" id="GO:0009279">
    <property type="term" value="C:cell outer membrane"/>
    <property type="evidence" value="ECO:0007669"/>
    <property type="project" value="UniProtKB-SubCell"/>
</dbReference>
<sequence length="252" mass="27625">GVNALLVDYNFSGSNASYDAHDSETSYNSDSYYLNLRSGMNLGAWRLRNYSTWTRNDGNNTWDNIGTSLSRAIVPLKSQLTLGDTSTAGDIFDSVQMRGVQLTSDEEMLPDSQRGFAPVIRGIAKSNAEVTVEQNNYVIYRTFVQPGAFEINDLYPTSNSGDLTVTIKESDGSEQKFVQPFSSVAPLQREGHPKYSLSAGEYRAGNYNSAEPKFGQLDAMYGLPYGFTVYGGAILSDNYYSLAGGLGKNFGY</sequence>
<dbReference type="PANTHER" id="PTHR30451:SF21">
    <property type="entry name" value="FIMBRIAL USHER DOMAIN-CONTAINING PROTEIN YDET-RELATED"/>
    <property type="match status" value="1"/>
</dbReference>
<accession>A0A7Z1KKQ1</accession>
<keyword evidence="8" id="KW-1029">Fimbrium biogenesis</keyword>
<keyword evidence="5" id="KW-0732">Signal</keyword>
<dbReference type="RefSeq" id="WP_154708919.1">
    <property type="nucleotide sequence ID" value="NZ_PDOM01000552.1"/>
</dbReference>
<reference evidence="9 10" key="1">
    <citation type="submission" date="2017-10" db="EMBL/GenBank/DDBJ databases">
        <title>Characterization of the Virulence Potential of Salmonella enterica Isolates Carrying Incompatibility Group FIB Plasmids using Caco-2 Intestinal Epithelial Cells.</title>
        <authorList>
            <person name="Sanad Y."/>
            <person name="Khajanchi B."/>
            <person name="Deck J."/>
            <person name="Cox J."/>
            <person name="Thaker R."/>
            <person name="Han J."/>
            <person name="Nayak R."/>
            <person name="Foley S."/>
        </authorList>
    </citation>
    <scope>NUCLEOTIDE SEQUENCE [LARGE SCALE GENOMIC DNA]</scope>
    <source>
        <strain evidence="9 10">SE853</strain>
    </source>
</reference>
<evidence type="ECO:0000256" key="8">
    <source>
        <dbReference type="RuleBase" id="RU003884"/>
    </source>
</evidence>
<feature type="non-terminal residue" evidence="9">
    <location>
        <position position="1"/>
    </location>
</feature>
<keyword evidence="4 8" id="KW-0812">Transmembrane</keyword>
<keyword evidence="6 8" id="KW-0472">Membrane</keyword>
<dbReference type="AlphaFoldDB" id="A0A7Z1KKQ1"/>
<proteinExistence type="inferred from homology"/>
<protein>
    <submittedName>
        <fullName evidence="9">Fimbrial assembly protein</fullName>
    </submittedName>
</protein>
<evidence type="ECO:0000313" key="9">
    <source>
        <dbReference type="EMBL" id="PHP45027.1"/>
    </source>
</evidence>
<evidence type="ECO:0000313" key="10">
    <source>
        <dbReference type="Proteomes" id="UP000221568"/>
    </source>
</evidence>
<evidence type="ECO:0000256" key="4">
    <source>
        <dbReference type="ARBA" id="ARBA00022692"/>
    </source>
</evidence>
<dbReference type="InterPro" id="IPR018030">
    <property type="entry name" value="Fimbrial_membr_usher_CS"/>
</dbReference>
<comment type="caution">
    <text evidence="9">The sequence shown here is derived from an EMBL/GenBank/DDBJ whole genome shotgun (WGS) entry which is preliminary data.</text>
</comment>
<comment type="similarity">
    <text evidence="2 8">Belongs to the fimbrial export usher family.</text>
</comment>
<dbReference type="PANTHER" id="PTHR30451">
    <property type="entry name" value="OUTER MEMBRANE USHER PROTEIN"/>
    <property type="match status" value="1"/>
</dbReference>
<dbReference type="Gene3D" id="2.60.40.3110">
    <property type="match status" value="1"/>
</dbReference>
<evidence type="ECO:0000256" key="3">
    <source>
        <dbReference type="ARBA" id="ARBA00022448"/>
    </source>
</evidence>
<dbReference type="EMBL" id="PDOM01000552">
    <property type="protein sequence ID" value="PHP45027.1"/>
    <property type="molecule type" value="Genomic_DNA"/>
</dbReference>
<keyword evidence="7 8" id="KW-0998">Cell outer membrane</keyword>
<dbReference type="GO" id="GO:0009297">
    <property type="term" value="P:pilus assembly"/>
    <property type="evidence" value="ECO:0007669"/>
    <property type="project" value="InterPro"/>
</dbReference>
<dbReference type="PROSITE" id="PS01151">
    <property type="entry name" value="FIMBRIAL_USHER"/>
    <property type="match status" value="1"/>
</dbReference>
<dbReference type="Pfam" id="PF00577">
    <property type="entry name" value="Usher"/>
    <property type="match status" value="1"/>
</dbReference>
<evidence type="ECO:0000256" key="2">
    <source>
        <dbReference type="ARBA" id="ARBA00008064"/>
    </source>
</evidence>
<name>A0A7Z1KKQ1_SALDU</name>